<protein>
    <submittedName>
        <fullName evidence="2">Uncharacterized protein</fullName>
    </submittedName>
</protein>
<evidence type="ECO:0000313" key="2">
    <source>
        <dbReference type="EMBL" id="KAJ5075066.1"/>
    </source>
</evidence>
<evidence type="ECO:0000256" key="1">
    <source>
        <dbReference type="SAM" id="MobiDB-lite"/>
    </source>
</evidence>
<accession>A0A9Q0LKC6</accession>
<name>A0A9Q0LKC6_ANAIG</name>
<reference evidence="2" key="1">
    <citation type="submission" date="2022-10" db="EMBL/GenBank/DDBJ databases">
        <title>Novel sulphate-reducing endosymbionts in the free-living metamonad Anaeramoeba.</title>
        <authorList>
            <person name="Jerlstrom-Hultqvist J."/>
            <person name="Cepicka I."/>
            <person name="Gallot-Lavallee L."/>
            <person name="Salas-Leiva D."/>
            <person name="Curtis B.A."/>
            <person name="Zahonova K."/>
            <person name="Pipaliya S."/>
            <person name="Dacks J."/>
            <person name="Roger A.J."/>
        </authorList>
    </citation>
    <scope>NUCLEOTIDE SEQUENCE</scope>
    <source>
        <strain evidence="2">BMAN</strain>
    </source>
</reference>
<dbReference type="InterPro" id="IPR013887">
    <property type="entry name" value="UPF0592"/>
</dbReference>
<proteinExistence type="predicted"/>
<comment type="caution">
    <text evidence="2">The sequence shown here is derived from an EMBL/GenBank/DDBJ whole genome shotgun (WGS) entry which is preliminary data.</text>
</comment>
<dbReference type="OrthoDB" id="296767at2759"/>
<dbReference type="Proteomes" id="UP001149090">
    <property type="component" value="Unassembled WGS sequence"/>
</dbReference>
<feature type="compositionally biased region" description="Basic residues" evidence="1">
    <location>
        <begin position="661"/>
        <end position="672"/>
    </location>
</feature>
<keyword evidence="3" id="KW-1185">Reference proteome</keyword>
<dbReference type="EMBL" id="JAPDFW010000067">
    <property type="protein sequence ID" value="KAJ5075066.1"/>
    <property type="molecule type" value="Genomic_DNA"/>
</dbReference>
<feature type="region of interest" description="Disordered" evidence="1">
    <location>
        <begin position="647"/>
        <end position="689"/>
    </location>
</feature>
<dbReference type="PANTHER" id="PTHR35397">
    <property type="entry name" value="C2 DOMAIN-CONTAINING PROTEIN-RELATED"/>
    <property type="match status" value="1"/>
</dbReference>
<dbReference type="AlphaFoldDB" id="A0A9Q0LKC6"/>
<dbReference type="PANTHER" id="PTHR35397:SF1">
    <property type="entry name" value="ARMADILLO-LIKE HELICAL DOMAIN-CONTAINING PROTEIN"/>
    <property type="match status" value="1"/>
</dbReference>
<feature type="compositionally biased region" description="Low complexity" evidence="1">
    <location>
        <begin position="673"/>
        <end position="689"/>
    </location>
</feature>
<evidence type="ECO:0000313" key="3">
    <source>
        <dbReference type="Proteomes" id="UP001149090"/>
    </source>
</evidence>
<organism evidence="2 3">
    <name type="scientific">Anaeramoeba ignava</name>
    <name type="common">Anaerobic marine amoeba</name>
    <dbReference type="NCBI Taxonomy" id="1746090"/>
    <lineage>
        <taxon>Eukaryota</taxon>
        <taxon>Metamonada</taxon>
        <taxon>Anaeramoebidae</taxon>
        <taxon>Anaeramoeba</taxon>
    </lineage>
</organism>
<sequence>MQNQIFLTEPQKKILKNLSELFKLMQKLENVFNIKSSIREKAENLLECLPFLQLHSFHYKKISKKRAMIQIFLRIWSHLLNDVGAAIFDKRHLFYKSISAIARREEFSILSNQPENDRILSQYRSLMIETQTLVDSKLITEKGKGFSLIFPFCVDMLAVNFFRLPGVSHALVSHFWDNYQRKKVKHNLHFRRIFQIFSSFEKSLQSLNFQENKQIPINSQEIFSNQGYFYQFNTELEKSLAQPFVFPKKLEKSLSIANDLKKTKNSTDLFQVRTMQAGKLNLFKKKNNNKWASTTFQANPTSIVSQIAVFERWENEGPVWIDRMEHMNFLIMFIGSIFRFVEPIYGKNLSYWKFPGFIEIIKALIFEICKIKPEDITKELTIKLIDELSNIQIINIIFQVYLKRTNAYNAHCVDCTLSNCETIIKRVYLKSCQNSNLKFINSSTLKFLNLNLLLESIRTLLETDNYQNLMTTLAFIYNIIDFLPDNFRNQLISDFILSEKFFFKFFLSSFEVVRDYFCYIVVFKVQRTKIRTGFALEPEKQTQDQKLFTQIELRFRSIEERTGYDLMKFSNFSQKYEPVLEKNEWIEIFKDFVDFTYFPKSLEVYLLLALKSLEKVKAEVKLPKELIYYPTNYIHLEKATIDRIPKFEKSKNNQQNNKNNQQKKKHLKKKILQKNQNQNQNQNENENQN</sequence>
<gene>
    <name evidence="2" type="ORF">M0811_07771</name>
</gene>
<dbReference type="Pfam" id="PF08578">
    <property type="entry name" value="DUF1765"/>
    <property type="match status" value="1"/>
</dbReference>